<reference evidence="2 4" key="1">
    <citation type="journal article" date="2019" name="Emerg. Microbes Infect.">
        <title>Comprehensive subspecies identification of 175 nontuberculous mycobacteria species based on 7547 genomic profiles.</title>
        <authorList>
            <person name="Matsumoto Y."/>
            <person name="Kinjo T."/>
            <person name="Motooka D."/>
            <person name="Nabeya D."/>
            <person name="Jung N."/>
            <person name="Uechi K."/>
            <person name="Horii T."/>
            <person name="Iida T."/>
            <person name="Fujita J."/>
            <person name="Nakamura S."/>
        </authorList>
    </citation>
    <scope>NUCLEOTIDE SEQUENCE [LARGE SCALE GENOMIC DNA]</scope>
    <source>
        <strain evidence="2 4">JCM 17322</strain>
    </source>
</reference>
<keyword evidence="4" id="KW-1185">Reference proteome</keyword>
<accession>A0A7I9XY16</accession>
<comment type="caution">
    <text evidence="2">The sequence shown here is derived from an EMBL/GenBank/DDBJ whole genome shotgun (WGS) entry which is preliminary data.</text>
</comment>
<evidence type="ECO:0000313" key="4">
    <source>
        <dbReference type="Proteomes" id="UP000465361"/>
    </source>
</evidence>
<proteinExistence type="predicted"/>
<protein>
    <submittedName>
        <fullName evidence="2">Uncharacterized protein</fullName>
    </submittedName>
</protein>
<gene>
    <name evidence="1" type="ORF">MBOT_19950</name>
    <name evidence="2" type="ORF">MBOT_20380</name>
    <name evidence="3" type="ORF">MBOT_40760</name>
</gene>
<evidence type="ECO:0000313" key="3">
    <source>
        <dbReference type="EMBL" id="GFG76711.1"/>
    </source>
</evidence>
<name>A0A7I9XY16_9MYCO</name>
<sequence>MMSDANSLQADVSGVKVDGTPMPWRNVLARHPRNIGDIVNDPARGPWNSTHNGQSYQGTYDAFEQQVTVAEQIAWTHVFSDGIERDSGDVLIELMEFAIQWRKANGLPTSAK</sequence>
<dbReference type="EMBL" id="BLKW01000002">
    <property type="protein sequence ID" value="GFG74630.1"/>
    <property type="molecule type" value="Genomic_DNA"/>
</dbReference>
<evidence type="ECO:0000313" key="2">
    <source>
        <dbReference type="EMBL" id="GFG74673.1"/>
    </source>
</evidence>
<dbReference type="EMBL" id="BLKW01000004">
    <property type="protein sequence ID" value="GFG76711.1"/>
    <property type="molecule type" value="Genomic_DNA"/>
</dbReference>
<evidence type="ECO:0000313" key="1">
    <source>
        <dbReference type="EMBL" id="GFG74630.1"/>
    </source>
</evidence>
<dbReference type="Proteomes" id="UP000465361">
    <property type="component" value="Unassembled WGS sequence"/>
</dbReference>
<dbReference type="EMBL" id="BLKW01000003">
    <property type="protein sequence ID" value="GFG74673.1"/>
    <property type="molecule type" value="Genomic_DNA"/>
</dbReference>
<organism evidence="2 4">
    <name type="scientific">Mycobacterium botniense</name>
    <dbReference type="NCBI Taxonomy" id="84962"/>
    <lineage>
        <taxon>Bacteria</taxon>
        <taxon>Bacillati</taxon>
        <taxon>Actinomycetota</taxon>
        <taxon>Actinomycetes</taxon>
        <taxon>Mycobacteriales</taxon>
        <taxon>Mycobacteriaceae</taxon>
        <taxon>Mycobacterium</taxon>
    </lineage>
</organism>
<reference evidence="2" key="2">
    <citation type="submission" date="2020-02" db="EMBL/GenBank/DDBJ databases">
        <authorList>
            <person name="Matsumoto Y."/>
            <person name="Motooka D."/>
            <person name="Nakamura S."/>
        </authorList>
    </citation>
    <scope>NUCLEOTIDE SEQUENCE</scope>
    <source>
        <strain evidence="2">JCM 17322</strain>
    </source>
</reference>
<dbReference type="AlphaFoldDB" id="A0A7I9XY16"/>